<evidence type="ECO:0000256" key="1">
    <source>
        <dbReference type="SAM" id="Phobius"/>
    </source>
</evidence>
<reference evidence="2 3" key="1">
    <citation type="submission" date="2024-02" db="EMBL/GenBank/DDBJ databases">
        <title>Draft genome sequence of Collimonas sp. strain H4R21, an effective mineral-weathering bacterial strain isolated from the beech rhizosphere.</title>
        <authorList>
            <person name="Morin E."/>
            <person name="Uroz S."/>
            <person name="Leveau J.H.J."/>
            <person name="Kumar R."/>
            <person name="Rey M.W."/>
            <person name="Pham J."/>
        </authorList>
    </citation>
    <scope>NUCLEOTIDE SEQUENCE [LARGE SCALE GENOMIC DNA]</scope>
    <source>
        <strain evidence="2 3">H4R21</strain>
    </source>
</reference>
<evidence type="ECO:0000313" key="3">
    <source>
        <dbReference type="Proteomes" id="UP001495910"/>
    </source>
</evidence>
<name>A0ABU9PU45_9BURK</name>
<keyword evidence="3" id="KW-1185">Reference proteome</keyword>
<dbReference type="RefSeq" id="WP_342829078.1">
    <property type="nucleotide sequence ID" value="NZ_JBANDC010000005.1"/>
</dbReference>
<feature type="transmembrane region" description="Helical" evidence="1">
    <location>
        <begin position="51"/>
        <end position="70"/>
    </location>
</feature>
<proteinExistence type="predicted"/>
<protein>
    <submittedName>
        <fullName evidence="2">Uncharacterized protein</fullName>
    </submittedName>
</protein>
<evidence type="ECO:0000313" key="2">
    <source>
        <dbReference type="EMBL" id="MEM4987529.1"/>
    </source>
</evidence>
<sequence length="117" mass="12722">MSDDLVTVEEFRHRRKVTWDRAKLWLAAIACGIIGTVLLADVDSNSSPVRFGASIFFFIIAGISSVRVIYIVRANYRCPICDAIPMDGGILLSPSIGYDEGIAINPKRCSGCGARLS</sequence>
<gene>
    <name evidence="2" type="ORF">V8G57_09040</name>
</gene>
<feature type="transmembrane region" description="Helical" evidence="1">
    <location>
        <begin position="22"/>
        <end position="39"/>
    </location>
</feature>
<keyword evidence="1" id="KW-0812">Transmembrane</keyword>
<organism evidence="2 3">
    <name type="scientific">Collimonas rhizosphaerae</name>
    <dbReference type="NCBI Taxonomy" id="3126357"/>
    <lineage>
        <taxon>Bacteria</taxon>
        <taxon>Pseudomonadati</taxon>
        <taxon>Pseudomonadota</taxon>
        <taxon>Betaproteobacteria</taxon>
        <taxon>Burkholderiales</taxon>
        <taxon>Oxalobacteraceae</taxon>
        <taxon>Collimonas</taxon>
    </lineage>
</organism>
<keyword evidence="1" id="KW-0472">Membrane</keyword>
<dbReference type="Proteomes" id="UP001495910">
    <property type="component" value="Unassembled WGS sequence"/>
</dbReference>
<comment type="caution">
    <text evidence="2">The sequence shown here is derived from an EMBL/GenBank/DDBJ whole genome shotgun (WGS) entry which is preliminary data.</text>
</comment>
<keyword evidence="1" id="KW-1133">Transmembrane helix</keyword>
<accession>A0ABU9PU45</accession>
<dbReference type="EMBL" id="JBANDC010000005">
    <property type="protein sequence ID" value="MEM4987529.1"/>
    <property type="molecule type" value="Genomic_DNA"/>
</dbReference>